<reference evidence="6" key="1">
    <citation type="submission" date="2021-04" db="EMBL/GenBank/DDBJ databases">
        <title>Phylogenetic analysis of Acidobacteriaceae.</title>
        <authorList>
            <person name="Qiu L."/>
            <person name="Zhang Q."/>
        </authorList>
    </citation>
    <scope>NUCLEOTIDE SEQUENCE</scope>
    <source>
        <strain evidence="6">DSM 25168</strain>
    </source>
</reference>
<dbReference type="InterPro" id="IPR001296">
    <property type="entry name" value="Glyco_trans_1"/>
</dbReference>
<evidence type="ECO:0000256" key="2">
    <source>
        <dbReference type="ARBA" id="ARBA00022676"/>
    </source>
</evidence>
<feature type="domain" description="Glycosyl transferase family 1" evidence="4">
    <location>
        <begin position="183"/>
        <end position="347"/>
    </location>
</feature>
<evidence type="ECO:0000256" key="1">
    <source>
        <dbReference type="ARBA" id="ARBA00009481"/>
    </source>
</evidence>
<comment type="similarity">
    <text evidence="1">Belongs to the glycosyltransferase group 1 family. Glycosyltransferase 4 subfamily.</text>
</comment>
<organism evidence="6 7">
    <name type="scientific">Occallatibacter riparius</name>
    <dbReference type="NCBI Taxonomy" id="1002689"/>
    <lineage>
        <taxon>Bacteria</taxon>
        <taxon>Pseudomonadati</taxon>
        <taxon>Acidobacteriota</taxon>
        <taxon>Terriglobia</taxon>
        <taxon>Terriglobales</taxon>
        <taxon>Acidobacteriaceae</taxon>
        <taxon>Occallatibacter</taxon>
    </lineage>
</organism>
<name>A0A9J7BP24_9BACT</name>
<dbReference type="SUPFAM" id="SSF53756">
    <property type="entry name" value="UDP-Glycosyltransferase/glycogen phosphorylase"/>
    <property type="match status" value="1"/>
</dbReference>
<keyword evidence="7" id="KW-1185">Reference proteome</keyword>
<dbReference type="Pfam" id="PF00534">
    <property type="entry name" value="Glycos_transf_1"/>
    <property type="match status" value="1"/>
</dbReference>
<feature type="domain" description="Glycosyltransferase subfamily 4-like N-terminal" evidence="5">
    <location>
        <begin position="16"/>
        <end position="173"/>
    </location>
</feature>
<dbReference type="Pfam" id="PF13439">
    <property type="entry name" value="Glyco_transf_4"/>
    <property type="match status" value="1"/>
</dbReference>
<dbReference type="CDD" id="cd03811">
    <property type="entry name" value="GT4_GT28_WabH-like"/>
    <property type="match status" value="1"/>
</dbReference>
<dbReference type="KEGG" id="orp:MOP44_20270"/>
<keyword evidence="3" id="KW-0808">Transferase</keyword>
<dbReference type="PANTHER" id="PTHR12526">
    <property type="entry name" value="GLYCOSYLTRANSFERASE"/>
    <property type="match status" value="1"/>
</dbReference>
<dbReference type="GO" id="GO:0016757">
    <property type="term" value="F:glycosyltransferase activity"/>
    <property type="evidence" value="ECO:0007669"/>
    <property type="project" value="UniProtKB-KW"/>
</dbReference>
<gene>
    <name evidence="6" type="ORF">MOP44_20270</name>
</gene>
<dbReference type="RefSeq" id="WP_260792227.1">
    <property type="nucleotide sequence ID" value="NZ_CP093313.1"/>
</dbReference>
<protein>
    <submittedName>
        <fullName evidence="6">Glycosyltransferase</fullName>
    </submittedName>
</protein>
<dbReference type="EMBL" id="CP093313">
    <property type="protein sequence ID" value="UWZ82893.1"/>
    <property type="molecule type" value="Genomic_DNA"/>
</dbReference>
<evidence type="ECO:0000313" key="7">
    <source>
        <dbReference type="Proteomes" id="UP001059380"/>
    </source>
</evidence>
<evidence type="ECO:0000259" key="5">
    <source>
        <dbReference type="Pfam" id="PF13439"/>
    </source>
</evidence>
<sequence length="394" mass="43839">MKHHHIAFLIPGIDKIGGAERQVINLAQGLARRGWRATMVVLTGNGGSAARELLRGGVDFVSLHMRKGIADPRGWVALRQWIQQEMPDVVHAHLPHATWVARGVRLMAPLRVVVDTVHTSVIGRPTRRLGYEVTGWLSDRMTAVSEAAADACVQARMIRPERLTVLPNGVDVEEWRPDAAARARMRRELGVRDEEFLWFTAGRLEPVKDYPTMILAFMGLADSAQLVIAGAGSEAGPLRKLVDALDLQNRVHFLGFQSDVRPWMQAADGFVLSSLWEGLPVCLLEAGACEVPCVATRVPGTREVVIDEATGFLSRPDHPASMRKAMMRLMRTPMDRRRAMGQLARKRVIELFNMEDVLEQWDGLYRNLLKTNSHPRRLAGRKSPVTILPVFGGS</sequence>
<evidence type="ECO:0000259" key="4">
    <source>
        <dbReference type="Pfam" id="PF00534"/>
    </source>
</evidence>
<evidence type="ECO:0000256" key="3">
    <source>
        <dbReference type="ARBA" id="ARBA00022679"/>
    </source>
</evidence>
<dbReference type="Proteomes" id="UP001059380">
    <property type="component" value="Chromosome"/>
</dbReference>
<keyword evidence="2" id="KW-0328">Glycosyltransferase</keyword>
<dbReference type="AlphaFoldDB" id="A0A9J7BP24"/>
<dbReference type="PANTHER" id="PTHR12526:SF640">
    <property type="entry name" value="COLANIC ACID BIOSYNTHESIS GLYCOSYLTRANSFERASE WCAL-RELATED"/>
    <property type="match status" value="1"/>
</dbReference>
<proteinExistence type="inferred from homology"/>
<evidence type="ECO:0000313" key="6">
    <source>
        <dbReference type="EMBL" id="UWZ82893.1"/>
    </source>
</evidence>
<dbReference type="InterPro" id="IPR028098">
    <property type="entry name" value="Glyco_trans_4-like_N"/>
</dbReference>
<dbReference type="Gene3D" id="3.40.50.2000">
    <property type="entry name" value="Glycogen Phosphorylase B"/>
    <property type="match status" value="2"/>
</dbReference>
<accession>A0A9J7BP24</accession>